<gene>
    <name evidence="2" type="ORF">ASPCAL00945</name>
</gene>
<name>A0A0U5FPD7_ASPCI</name>
<dbReference type="Proteomes" id="UP000054771">
    <property type="component" value="Unassembled WGS sequence"/>
</dbReference>
<reference evidence="3" key="1">
    <citation type="journal article" date="2016" name="Genome Announc.">
        <title>Draft genome sequences of fungus Aspergillus calidoustus.</title>
        <authorList>
            <person name="Horn F."/>
            <person name="Linde J."/>
            <person name="Mattern D.J."/>
            <person name="Walther G."/>
            <person name="Guthke R."/>
            <person name="Scherlach K."/>
            <person name="Martin K."/>
            <person name="Brakhage A.A."/>
            <person name="Petzke L."/>
            <person name="Valiante V."/>
        </authorList>
    </citation>
    <scope>NUCLEOTIDE SEQUENCE [LARGE SCALE GENOMIC DNA]</scope>
    <source>
        <strain evidence="3">SF006504</strain>
    </source>
</reference>
<keyword evidence="3" id="KW-1185">Reference proteome</keyword>
<accession>A0A0U5FPD7</accession>
<dbReference type="EMBL" id="CDMC01000001">
    <property type="protein sequence ID" value="CEL01361.1"/>
    <property type="molecule type" value="Genomic_DNA"/>
</dbReference>
<evidence type="ECO:0000313" key="2">
    <source>
        <dbReference type="EMBL" id="CEL01361.1"/>
    </source>
</evidence>
<protein>
    <submittedName>
        <fullName evidence="2">Uncharacterized protein</fullName>
    </submittedName>
</protein>
<dbReference type="AlphaFoldDB" id="A0A0U5FPD7"/>
<organism evidence="2 3">
    <name type="scientific">Aspergillus calidoustus</name>
    <dbReference type="NCBI Taxonomy" id="454130"/>
    <lineage>
        <taxon>Eukaryota</taxon>
        <taxon>Fungi</taxon>
        <taxon>Dikarya</taxon>
        <taxon>Ascomycota</taxon>
        <taxon>Pezizomycotina</taxon>
        <taxon>Eurotiomycetes</taxon>
        <taxon>Eurotiomycetidae</taxon>
        <taxon>Eurotiales</taxon>
        <taxon>Aspergillaceae</taxon>
        <taxon>Aspergillus</taxon>
        <taxon>Aspergillus subgen. Nidulantes</taxon>
    </lineage>
</organism>
<evidence type="ECO:0000256" key="1">
    <source>
        <dbReference type="SAM" id="Phobius"/>
    </source>
</evidence>
<proteinExistence type="predicted"/>
<keyword evidence="1" id="KW-1133">Transmembrane helix</keyword>
<keyword evidence="1" id="KW-0812">Transmembrane</keyword>
<sequence length="214" mass="23701">MSAAPPNATKDTLREWVVPQILAPYYTFTTGPCTIRPVTKSLTNEETCKAFGHLLAACEAGDAMRVRTILADDTRRRRICLLWDNARQFYSPLDAAGPHAEILQILIDKNFHPEHIQESDVAARLLCNCNLTAASMDLLIQDQSYTGTPPAAEWSCISSVLLFDGLESTESLLDWFKSKVVSASKTGGGRRFLVYRLGIGFLPFMLLLYGLTSL</sequence>
<evidence type="ECO:0000313" key="3">
    <source>
        <dbReference type="Proteomes" id="UP000054771"/>
    </source>
</evidence>
<keyword evidence="1" id="KW-0472">Membrane</keyword>
<feature type="transmembrane region" description="Helical" evidence="1">
    <location>
        <begin position="193"/>
        <end position="211"/>
    </location>
</feature>